<feature type="domain" description="FecR protein" evidence="2">
    <location>
        <begin position="235"/>
        <end position="278"/>
    </location>
</feature>
<dbReference type="HOGENOM" id="CLU_060097_0_0_3"/>
<feature type="region of interest" description="Disordered" evidence="1">
    <location>
        <begin position="54"/>
        <end position="100"/>
    </location>
</feature>
<dbReference type="eggNOG" id="COG4254">
    <property type="taxonomic scope" value="Bacteria"/>
</dbReference>
<protein>
    <submittedName>
        <fullName evidence="3">FecR family protein</fullName>
    </submittedName>
</protein>
<proteinExistence type="predicted"/>
<evidence type="ECO:0000259" key="2">
    <source>
        <dbReference type="Pfam" id="PF04773"/>
    </source>
</evidence>
<gene>
    <name evidence="3" type="ORF">Osc7112_1125</name>
</gene>
<dbReference type="AlphaFoldDB" id="K9VEK0"/>
<dbReference type="Proteomes" id="UP000010478">
    <property type="component" value="Chromosome"/>
</dbReference>
<keyword evidence="4" id="KW-1185">Reference proteome</keyword>
<evidence type="ECO:0000313" key="4">
    <source>
        <dbReference type="Proteomes" id="UP000010478"/>
    </source>
</evidence>
<name>K9VEK0_9CYAN</name>
<dbReference type="Pfam" id="PF04773">
    <property type="entry name" value="FecR"/>
    <property type="match status" value="1"/>
</dbReference>
<sequence>MPSDRGNEVEELQYDKIEIMNKIFTCGRSTKIPLLSLSLAVLASLSPFRGTIASPLSPSPKQPSNTTKIVSVARQPAQPTASKSPKNPATAAANLSPAETINAQGTAAGRSLEIEEIRGTVSFKGRPAVVGDRLLAPGDEIITGPDSTARLGIDNNIGIVEVAEKTAVRISNLSSRAGGEKDTAIFVSRGRVRLSIGKTAAATPAASTSTIIPPNQIVALNTFSGLGKSSQIAQKTRSAKNAPVRVETPEGVAGVRGTSFGVSVGGGKTAVETIEGAVAVSGNTESEVVVNSGNATTIFPQTSPVAPSASPRLAQLKVRRLLRLSGNIYRLSGQINPIDTVYVHNEEIKIDRKGNFKIQGILPPSRRLKIVVRGPSVTERHYSLAVP</sequence>
<dbReference type="KEGG" id="oni:Osc7112_1125"/>
<dbReference type="PANTHER" id="PTHR38731">
    <property type="entry name" value="LIPL45-RELATED LIPOPROTEIN-RELATED"/>
    <property type="match status" value="1"/>
</dbReference>
<evidence type="ECO:0000313" key="3">
    <source>
        <dbReference type="EMBL" id="AFZ05675.1"/>
    </source>
</evidence>
<organism evidence="3 4">
    <name type="scientific">Phormidium nigroviride PCC 7112</name>
    <dbReference type="NCBI Taxonomy" id="179408"/>
    <lineage>
        <taxon>Bacteria</taxon>
        <taxon>Bacillati</taxon>
        <taxon>Cyanobacteriota</taxon>
        <taxon>Cyanophyceae</taxon>
        <taxon>Oscillatoriophycideae</taxon>
        <taxon>Oscillatoriales</taxon>
        <taxon>Oscillatoriaceae</taxon>
        <taxon>Phormidium</taxon>
    </lineage>
</organism>
<evidence type="ECO:0000256" key="1">
    <source>
        <dbReference type="SAM" id="MobiDB-lite"/>
    </source>
</evidence>
<dbReference type="PANTHER" id="PTHR38731:SF3">
    <property type="entry name" value="BLL6125 PROTEIN"/>
    <property type="match status" value="1"/>
</dbReference>
<feature type="compositionally biased region" description="Polar residues" evidence="1">
    <location>
        <begin position="77"/>
        <end position="87"/>
    </location>
</feature>
<dbReference type="Gene3D" id="2.60.120.1440">
    <property type="match status" value="1"/>
</dbReference>
<reference evidence="3 4" key="1">
    <citation type="submission" date="2012-05" db="EMBL/GenBank/DDBJ databases">
        <title>Finished chromosome of genome of Oscillatoria sp. PCC 7112.</title>
        <authorList>
            <consortium name="US DOE Joint Genome Institute"/>
            <person name="Gugger M."/>
            <person name="Coursin T."/>
            <person name="Rippka R."/>
            <person name="Tandeau De Marsac N."/>
            <person name="Huntemann M."/>
            <person name="Wei C.-L."/>
            <person name="Han J."/>
            <person name="Detter J.C."/>
            <person name="Han C."/>
            <person name="Tapia R."/>
            <person name="Davenport K."/>
            <person name="Daligault H."/>
            <person name="Erkkila T."/>
            <person name="Gu W."/>
            <person name="Munk A.C.C."/>
            <person name="Teshima H."/>
            <person name="Xu Y."/>
            <person name="Chain P."/>
            <person name="Chen A."/>
            <person name="Krypides N."/>
            <person name="Mavromatis K."/>
            <person name="Markowitz V."/>
            <person name="Szeto E."/>
            <person name="Ivanova N."/>
            <person name="Mikhailova N."/>
            <person name="Ovchinnikova G."/>
            <person name="Pagani I."/>
            <person name="Pati A."/>
            <person name="Goodwin L."/>
            <person name="Peters L."/>
            <person name="Pitluck S."/>
            <person name="Woyke T."/>
            <person name="Kerfeld C."/>
        </authorList>
    </citation>
    <scope>NUCLEOTIDE SEQUENCE [LARGE SCALE GENOMIC DNA]</scope>
    <source>
        <strain evidence="3 4">PCC 7112</strain>
    </source>
</reference>
<dbReference type="EMBL" id="CP003614">
    <property type="protein sequence ID" value="AFZ05675.1"/>
    <property type="molecule type" value="Genomic_DNA"/>
</dbReference>
<accession>K9VEK0</accession>
<dbReference type="RefSeq" id="WP_015175001.1">
    <property type="nucleotide sequence ID" value="NZ_CAWLHL010000001.1"/>
</dbReference>
<dbReference type="InterPro" id="IPR006860">
    <property type="entry name" value="FecR"/>
</dbReference>